<evidence type="ECO:0000259" key="10">
    <source>
        <dbReference type="Pfam" id="PF00909"/>
    </source>
</evidence>
<dbReference type="Proteomes" id="UP000799766">
    <property type="component" value="Unassembled WGS sequence"/>
</dbReference>
<evidence type="ECO:0000256" key="5">
    <source>
        <dbReference type="ARBA" id="ARBA00022989"/>
    </source>
</evidence>
<dbReference type="InterPro" id="IPR018047">
    <property type="entry name" value="Ammonium_transpt_CS"/>
</dbReference>
<keyword evidence="5 8" id="KW-1133">Transmembrane helix</keyword>
<evidence type="ECO:0000256" key="3">
    <source>
        <dbReference type="ARBA" id="ARBA00022448"/>
    </source>
</evidence>
<protein>
    <recommendedName>
        <fullName evidence="8">Ammonium transporter</fullName>
    </recommendedName>
</protein>
<dbReference type="PROSITE" id="PS01219">
    <property type="entry name" value="AMMONIUM_TRANSP"/>
    <property type="match status" value="1"/>
</dbReference>
<dbReference type="AlphaFoldDB" id="A0A6A6P9W5"/>
<feature type="transmembrane region" description="Helical" evidence="8">
    <location>
        <begin position="74"/>
        <end position="92"/>
    </location>
</feature>
<feature type="compositionally biased region" description="Polar residues" evidence="9">
    <location>
        <begin position="488"/>
        <end position="497"/>
    </location>
</feature>
<proteinExistence type="inferred from homology"/>
<feature type="transmembrane region" description="Helical" evidence="8">
    <location>
        <begin position="398"/>
        <end position="418"/>
    </location>
</feature>
<dbReference type="NCBIfam" id="TIGR00836">
    <property type="entry name" value="amt"/>
    <property type="match status" value="1"/>
</dbReference>
<dbReference type="InterPro" id="IPR024041">
    <property type="entry name" value="NH4_transpt_AmtB-like_dom"/>
</dbReference>
<evidence type="ECO:0000256" key="9">
    <source>
        <dbReference type="SAM" id="MobiDB-lite"/>
    </source>
</evidence>
<evidence type="ECO:0000313" key="12">
    <source>
        <dbReference type="Proteomes" id="UP000799766"/>
    </source>
</evidence>
<evidence type="ECO:0000256" key="2">
    <source>
        <dbReference type="ARBA" id="ARBA00005887"/>
    </source>
</evidence>
<comment type="subcellular location">
    <subcellularLocation>
        <location evidence="8">Cell membrane</location>
        <topology evidence="8">Multi-pass membrane protein</topology>
    </subcellularLocation>
    <subcellularLocation>
        <location evidence="1">Membrane</location>
        <topology evidence="1">Multi-pass membrane protein</topology>
    </subcellularLocation>
</comment>
<feature type="transmembrane region" description="Helical" evidence="8">
    <location>
        <begin position="312"/>
        <end position="331"/>
    </location>
</feature>
<keyword evidence="7 8" id="KW-0924">Ammonia transport</keyword>
<dbReference type="InterPro" id="IPR001905">
    <property type="entry name" value="Ammonium_transpt"/>
</dbReference>
<dbReference type="FunFam" id="1.10.3430.10:FF:000003">
    <property type="entry name" value="Ammonium transporter"/>
    <property type="match status" value="1"/>
</dbReference>
<dbReference type="Pfam" id="PF00909">
    <property type="entry name" value="Ammonium_transp"/>
    <property type="match status" value="1"/>
</dbReference>
<dbReference type="OrthoDB" id="534912at2759"/>
<evidence type="ECO:0000256" key="6">
    <source>
        <dbReference type="ARBA" id="ARBA00023136"/>
    </source>
</evidence>
<name>A0A6A6P9W5_9PEZI</name>
<dbReference type="Gene3D" id="1.10.3430.10">
    <property type="entry name" value="Ammonium transporter AmtB like domains"/>
    <property type="match status" value="1"/>
</dbReference>
<dbReference type="PANTHER" id="PTHR43029">
    <property type="entry name" value="AMMONIUM TRANSPORTER MEP2"/>
    <property type="match status" value="1"/>
</dbReference>
<feature type="transmembrane region" description="Helical" evidence="8">
    <location>
        <begin position="192"/>
        <end position="211"/>
    </location>
</feature>
<feature type="transmembrane region" description="Helical" evidence="8">
    <location>
        <begin position="288"/>
        <end position="306"/>
    </location>
</feature>
<feature type="transmembrane region" description="Helical" evidence="8">
    <location>
        <begin position="162"/>
        <end position="186"/>
    </location>
</feature>
<dbReference type="GO" id="GO:0008519">
    <property type="term" value="F:ammonium channel activity"/>
    <property type="evidence" value="ECO:0007669"/>
    <property type="project" value="InterPro"/>
</dbReference>
<keyword evidence="12" id="KW-1185">Reference proteome</keyword>
<evidence type="ECO:0000256" key="7">
    <source>
        <dbReference type="ARBA" id="ARBA00023177"/>
    </source>
</evidence>
<gene>
    <name evidence="11" type="ORF">BDY21DRAFT_383642</name>
</gene>
<evidence type="ECO:0000256" key="4">
    <source>
        <dbReference type="ARBA" id="ARBA00022692"/>
    </source>
</evidence>
<evidence type="ECO:0000313" key="11">
    <source>
        <dbReference type="EMBL" id="KAF2460735.1"/>
    </source>
</evidence>
<dbReference type="InterPro" id="IPR029020">
    <property type="entry name" value="Ammonium/urea_transptr"/>
</dbReference>
<comment type="similarity">
    <text evidence="2 8">Belongs to the ammonia transporter channel (TC 1.A.11.2) family.</text>
</comment>
<organism evidence="11 12">
    <name type="scientific">Lineolata rhizophorae</name>
    <dbReference type="NCBI Taxonomy" id="578093"/>
    <lineage>
        <taxon>Eukaryota</taxon>
        <taxon>Fungi</taxon>
        <taxon>Dikarya</taxon>
        <taxon>Ascomycota</taxon>
        <taxon>Pezizomycotina</taxon>
        <taxon>Dothideomycetes</taxon>
        <taxon>Dothideomycetes incertae sedis</taxon>
        <taxon>Lineolatales</taxon>
        <taxon>Lineolataceae</taxon>
        <taxon>Lineolata</taxon>
    </lineage>
</organism>
<feature type="domain" description="Ammonium transporter AmtB-like" evidence="10">
    <location>
        <begin position="42"/>
        <end position="448"/>
    </location>
</feature>
<evidence type="ECO:0000256" key="8">
    <source>
        <dbReference type="RuleBase" id="RU362002"/>
    </source>
</evidence>
<keyword evidence="4 8" id="KW-0812">Transmembrane</keyword>
<dbReference type="PANTHER" id="PTHR43029:SF10">
    <property type="entry name" value="AMMONIUM TRANSPORTER MEP2"/>
    <property type="match status" value="1"/>
</dbReference>
<feature type="transmembrane region" description="Helical" evidence="8">
    <location>
        <begin position="343"/>
        <end position="366"/>
    </location>
</feature>
<keyword evidence="3 8" id="KW-0813">Transport</keyword>
<feature type="transmembrane region" description="Helical" evidence="8">
    <location>
        <begin position="231"/>
        <end position="248"/>
    </location>
</feature>
<dbReference type="GO" id="GO:0005886">
    <property type="term" value="C:plasma membrane"/>
    <property type="evidence" value="ECO:0007669"/>
    <property type="project" value="UniProtKB-SubCell"/>
</dbReference>
<keyword evidence="6 8" id="KW-0472">Membrane</keyword>
<sequence>MGDVDVNNLPYVPLETYNNDTDTGGDSLQYNLNVFYQSGDIAFIIICTALVLLMIPGVGFFYSGLARRKSALSLLWLSMMSVGVVSFQWFFWGYSLAFSKQAGRYIGALDNFGFMDVLAAPAGAIPDLLFAVYQSMFASITVALAVGAVAERGRILPCVIYMFVWTTIIYDPIACWTWNAAGWSYVEGGLDFAGGTPVHIASGTAALAYSYMLGKRRGHGTQELNYRPHNVTHIVVGTVFLWVGWFGFNAGSALAANLRAVLAAMVTNLSASVAAITWCLVDYRLEGKWSTVGFCSGAIAGLVAITPGSGFVPVWAAVIFGVVGGIACNYATKLKYFLRCDDALDIFAVHGVGGFVGNILTGFFAADYIAHLDGSTEIPGGWINHNYEQLGWQIADSVAGGVYSFGGTCIILGVLDFLGKWMPIFRLRATEEEEILGMDDVEIGEFAYDFVEVDRDVKTPDDEAVSHHSAPGADAHSTHDEAEKAQGGSVNSGNQLT</sequence>
<feature type="region of interest" description="Disordered" evidence="9">
    <location>
        <begin position="459"/>
        <end position="497"/>
    </location>
</feature>
<dbReference type="EMBL" id="MU001672">
    <property type="protein sequence ID" value="KAF2460735.1"/>
    <property type="molecule type" value="Genomic_DNA"/>
</dbReference>
<accession>A0A6A6P9W5</accession>
<reference evidence="11" key="1">
    <citation type="journal article" date="2020" name="Stud. Mycol.">
        <title>101 Dothideomycetes genomes: a test case for predicting lifestyles and emergence of pathogens.</title>
        <authorList>
            <person name="Haridas S."/>
            <person name="Albert R."/>
            <person name="Binder M."/>
            <person name="Bloem J."/>
            <person name="Labutti K."/>
            <person name="Salamov A."/>
            <person name="Andreopoulos B."/>
            <person name="Baker S."/>
            <person name="Barry K."/>
            <person name="Bills G."/>
            <person name="Bluhm B."/>
            <person name="Cannon C."/>
            <person name="Castanera R."/>
            <person name="Culley D."/>
            <person name="Daum C."/>
            <person name="Ezra D."/>
            <person name="Gonzalez J."/>
            <person name="Henrissat B."/>
            <person name="Kuo A."/>
            <person name="Liang C."/>
            <person name="Lipzen A."/>
            <person name="Lutzoni F."/>
            <person name="Magnuson J."/>
            <person name="Mondo S."/>
            <person name="Nolan M."/>
            <person name="Ohm R."/>
            <person name="Pangilinan J."/>
            <person name="Park H.-J."/>
            <person name="Ramirez L."/>
            <person name="Alfaro M."/>
            <person name="Sun H."/>
            <person name="Tritt A."/>
            <person name="Yoshinaga Y."/>
            <person name="Zwiers L.-H."/>
            <person name="Turgeon B."/>
            <person name="Goodwin S."/>
            <person name="Spatafora J."/>
            <person name="Crous P."/>
            <person name="Grigoriev I."/>
        </authorList>
    </citation>
    <scope>NUCLEOTIDE SEQUENCE</scope>
    <source>
        <strain evidence="11">ATCC 16933</strain>
    </source>
</reference>
<feature type="transmembrane region" description="Helical" evidence="8">
    <location>
        <begin position="128"/>
        <end position="150"/>
    </location>
</feature>
<evidence type="ECO:0000256" key="1">
    <source>
        <dbReference type="ARBA" id="ARBA00004141"/>
    </source>
</evidence>
<feature type="transmembrane region" description="Helical" evidence="8">
    <location>
        <begin position="260"/>
        <end position="281"/>
    </location>
</feature>
<feature type="transmembrane region" description="Helical" evidence="8">
    <location>
        <begin position="41"/>
        <end position="62"/>
    </location>
</feature>
<dbReference type="SUPFAM" id="SSF111352">
    <property type="entry name" value="Ammonium transporter"/>
    <property type="match status" value="1"/>
</dbReference>